<dbReference type="InterPro" id="IPR011047">
    <property type="entry name" value="Quinoprotein_ADH-like_sf"/>
</dbReference>
<dbReference type="InterPro" id="IPR002372">
    <property type="entry name" value="PQQ_rpt_dom"/>
</dbReference>
<keyword evidence="4" id="KW-0449">Lipoprotein</keyword>
<comment type="subcellular location">
    <subcellularLocation>
        <location evidence="4">Cell outer membrane</location>
        <topology evidence="4">Lipid-anchor</topology>
    </subcellularLocation>
</comment>
<protein>
    <recommendedName>
        <fullName evidence="4">Outer membrane protein assembly factor BamB</fullName>
    </recommendedName>
</protein>
<comment type="function">
    <text evidence="4">Part of the outer membrane protein assembly complex, which is involved in assembly and insertion of beta-barrel proteins into the outer membrane.</text>
</comment>
<comment type="similarity">
    <text evidence="4">Belongs to the BamB family.</text>
</comment>
<dbReference type="OrthoDB" id="5173551at2"/>
<dbReference type="NCBIfam" id="TIGR03300">
    <property type="entry name" value="assembly_YfgL"/>
    <property type="match status" value="1"/>
</dbReference>
<dbReference type="GO" id="GO:0051205">
    <property type="term" value="P:protein insertion into membrane"/>
    <property type="evidence" value="ECO:0007669"/>
    <property type="project" value="UniProtKB-UniRule"/>
</dbReference>
<dbReference type="PANTHER" id="PTHR34512:SF30">
    <property type="entry name" value="OUTER MEMBRANE PROTEIN ASSEMBLY FACTOR BAMB"/>
    <property type="match status" value="1"/>
</dbReference>
<dbReference type="GO" id="GO:0043165">
    <property type="term" value="P:Gram-negative-bacterium-type cell outer membrane assembly"/>
    <property type="evidence" value="ECO:0007669"/>
    <property type="project" value="UniProtKB-UniRule"/>
</dbReference>
<name>A0A071MBB7_9BURK</name>
<evidence type="ECO:0000259" key="6">
    <source>
        <dbReference type="Pfam" id="PF13360"/>
    </source>
</evidence>
<dbReference type="InterPro" id="IPR017687">
    <property type="entry name" value="BamB"/>
</dbReference>
<dbReference type="InterPro" id="IPR018391">
    <property type="entry name" value="PQQ_b-propeller_rpt"/>
</dbReference>
<keyword evidence="4" id="KW-0564">Palmitate</keyword>
<sequence>MNLLKRYAVPVACAAAVLALAACSSSKDARRVPTPLTEFKPVMDVQQVWKASVGKGGRYLFSPVAVGDAVYAAGENGSVEKIDAKTGQTVWRAKVGSDLSAGVGSDGNLTAVGALKGGVFVLGPDGKQLWKTSVQGEIFSPPLVGNGLVIVRTIDGQVIAFNAQTGEQKWNYRNRAVPLNLRVSAGMTFAGDAAVLAGFPGGGLVAINLQTGEPFWQTPVSFPKGVTEVERINDVSGPPTLVGAEACAVTFQGQLGCFDANSGRPLWEKPFSSRSGLAQDDSVVAGGDDWSVVTAYDAASGNQLWRNDKLKSRDVGVPYLLGHAVVMGDYKGFVHFLSREDGSFIARMKTDGSAITAAPVLAGNTLVVQTKDGGLYGFRPR</sequence>
<feature type="chain" id="PRO_5008981197" description="Outer membrane protein assembly factor BamB" evidence="5">
    <location>
        <begin position="22"/>
        <end position="381"/>
    </location>
</feature>
<dbReference type="PROSITE" id="PS51257">
    <property type="entry name" value="PROKAR_LIPOPROTEIN"/>
    <property type="match status" value="1"/>
</dbReference>
<keyword evidence="3 4" id="KW-0998">Cell outer membrane</keyword>
<evidence type="ECO:0000256" key="1">
    <source>
        <dbReference type="ARBA" id="ARBA00022729"/>
    </source>
</evidence>
<evidence type="ECO:0000313" key="7">
    <source>
        <dbReference type="EMBL" id="KEA58043.1"/>
    </source>
</evidence>
<comment type="caution">
    <text evidence="7">The sequence shown here is derived from an EMBL/GenBank/DDBJ whole genome shotgun (WGS) entry which is preliminary data.</text>
</comment>
<dbReference type="SMART" id="SM00564">
    <property type="entry name" value="PQQ"/>
    <property type="match status" value="6"/>
</dbReference>
<evidence type="ECO:0000256" key="4">
    <source>
        <dbReference type="HAMAP-Rule" id="MF_00923"/>
    </source>
</evidence>
<keyword evidence="2 4" id="KW-0472">Membrane</keyword>
<dbReference type="EMBL" id="JJOA01000014">
    <property type="protein sequence ID" value="KEA58043.1"/>
    <property type="molecule type" value="Genomic_DNA"/>
</dbReference>
<keyword evidence="1 4" id="KW-0732">Signal</keyword>
<dbReference type="Pfam" id="PF13360">
    <property type="entry name" value="PQQ_2"/>
    <property type="match status" value="1"/>
</dbReference>
<feature type="domain" description="Pyrrolo-quinoline quinone repeat" evidence="6">
    <location>
        <begin position="76"/>
        <end position="295"/>
    </location>
</feature>
<proteinExistence type="inferred from homology"/>
<evidence type="ECO:0000256" key="5">
    <source>
        <dbReference type="SAM" id="SignalP"/>
    </source>
</evidence>
<dbReference type="Gene3D" id="2.130.10.10">
    <property type="entry name" value="YVTN repeat-like/Quinoprotein amine dehydrogenase"/>
    <property type="match status" value="1"/>
</dbReference>
<reference evidence="7" key="1">
    <citation type="submission" date="2014-04" db="EMBL/GenBank/DDBJ databases">
        <title>In planta biocontrol of soil-borne Fusarium wilt of banana through a plant endophytic bacterium, Burkholderia cenocepacia 869T2.</title>
        <authorList>
            <person name="Ho Y.-N."/>
            <person name="Chiang H.-M."/>
            <person name="Chao C.-P."/>
            <person name="Su C.-C."/>
            <person name="Hsu H.-F."/>
            <person name="Guo C.-T."/>
            <person name="Hsieh J.-L."/>
            <person name="Huang C.-C."/>
        </authorList>
    </citation>
    <scope>NUCLEOTIDE SEQUENCE [LARGE SCALE GENOMIC DNA]</scope>
    <source>
        <strain evidence="7">869T2</strain>
    </source>
</reference>
<evidence type="ECO:0000256" key="2">
    <source>
        <dbReference type="ARBA" id="ARBA00023136"/>
    </source>
</evidence>
<feature type="signal peptide" evidence="5">
    <location>
        <begin position="1"/>
        <end position="21"/>
    </location>
</feature>
<gene>
    <name evidence="4" type="primary">bamB</name>
    <name evidence="7" type="ORF">DT99_16920</name>
</gene>
<dbReference type="InterPro" id="IPR015943">
    <property type="entry name" value="WD40/YVTN_repeat-like_dom_sf"/>
</dbReference>
<dbReference type="AlphaFoldDB" id="A0A071MBB7"/>
<accession>A0A071MBB7</accession>
<dbReference type="SUPFAM" id="SSF50998">
    <property type="entry name" value="Quinoprotein alcohol dehydrogenase-like"/>
    <property type="match status" value="1"/>
</dbReference>
<dbReference type="GO" id="GO:0009279">
    <property type="term" value="C:cell outer membrane"/>
    <property type="evidence" value="ECO:0007669"/>
    <property type="project" value="UniProtKB-SubCell"/>
</dbReference>
<evidence type="ECO:0000256" key="3">
    <source>
        <dbReference type="ARBA" id="ARBA00023237"/>
    </source>
</evidence>
<dbReference type="PANTHER" id="PTHR34512">
    <property type="entry name" value="CELL SURFACE PROTEIN"/>
    <property type="match status" value="1"/>
</dbReference>
<organism evidence="7">
    <name type="scientific">Burkholderia cenocepacia</name>
    <dbReference type="NCBI Taxonomy" id="95486"/>
    <lineage>
        <taxon>Bacteria</taxon>
        <taxon>Pseudomonadati</taxon>
        <taxon>Pseudomonadota</taxon>
        <taxon>Betaproteobacteria</taxon>
        <taxon>Burkholderiales</taxon>
        <taxon>Burkholderiaceae</taxon>
        <taxon>Burkholderia</taxon>
        <taxon>Burkholderia cepacia complex</taxon>
    </lineage>
</organism>
<dbReference type="HAMAP" id="MF_00923">
    <property type="entry name" value="OM_assembly_BamB"/>
    <property type="match status" value="1"/>
</dbReference>
<comment type="subunit">
    <text evidence="4">Part of the Bam complex.</text>
</comment>